<proteinExistence type="inferred from homology"/>
<evidence type="ECO:0000256" key="3">
    <source>
        <dbReference type="ARBA" id="ARBA00023098"/>
    </source>
</evidence>
<comment type="caution">
    <text evidence="8">The sequence shown here is derived from an EMBL/GenBank/DDBJ whole genome shotgun (WGS) entry which is preliminary data.</text>
</comment>
<keyword evidence="3" id="KW-0443">Lipid metabolism</keyword>
<dbReference type="SUPFAM" id="SSF56024">
    <property type="entry name" value="Phospholipase D/nuclease"/>
    <property type="match status" value="1"/>
</dbReference>
<organism evidence="8 9">
    <name type="scientific">Pyrocoelia pectoralis</name>
    <dbReference type="NCBI Taxonomy" id="417401"/>
    <lineage>
        <taxon>Eukaryota</taxon>
        <taxon>Metazoa</taxon>
        <taxon>Ecdysozoa</taxon>
        <taxon>Arthropoda</taxon>
        <taxon>Hexapoda</taxon>
        <taxon>Insecta</taxon>
        <taxon>Pterygota</taxon>
        <taxon>Neoptera</taxon>
        <taxon>Endopterygota</taxon>
        <taxon>Coleoptera</taxon>
        <taxon>Polyphaga</taxon>
        <taxon>Elateriformia</taxon>
        <taxon>Elateroidea</taxon>
        <taxon>Lampyridae</taxon>
        <taxon>Lampyrinae</taxon>
        <taxon>Pyrocoelia</taxon>
    </lineage>
</organism>
<keyword evidence="9" id="KW-1185">Reference proteome</keyword>
<dbReference type="AlphaFoldDB" id="A0AAN7ZHG8"/>
<evidence type="ECO:0000256" key="4">
    <source>
        <dbReference type="ARBA" id="ARBA00038012"/>
    </source>
</evidence>
<sequence>MKCLKYAVLIAVPTITCAEFFKKWYRYRLNKLYKQHLPFLKWYTRGNISDRPCESTTNQNEKKMNVKELYEPILYFIETAETSIDISVTSITVQCVIDELMEAVKRNVKVRIITDFHSNRNYKLLIPLQRVGVEVLYYIPPPDNLNNIFHCKYIVKDHSTTPEEGYLCVGSLNFSVSAVTTGYENINFIRDHELVTQFRNHFEESWSRITDINNNNSHIKELLKEMDLYL</sequence>
<comment type="similarity">
    <text evidence="4">Belongs to the phospholipase D family. MitoPLD/Zucchini subfamily.</text>
</comment>
<dbReference type="GO" id="GO:0005739">
    <property type="term" value="C:mitochondrion"/>
    <property type="evidence" value="ECO:0007669"/>
    <property type="project" value="TreeGrafter"/>
</dbReference>
<feature type="domain" description="Phospholipase D-like" evidence="7">
    <location>
        <begin position="76"/>
        <end position="206"/>
    </location>
</feature>
<dbReference type="EMBL" id="JAVRBK010000009">
    <property type="protein sequence ID" value="KAK5639323.1"/>
    <property type="molecule type" value="Genomic_DNA"/>
</dbReference>
<evidence type="ECO:0000256" key="1">
    <source>
        <dbReference type="ARBA" id="ARBA00022801"/>
    </source>
</evidence>
<dbReference type="InterPro" id="IPR051406">
    <property type="entry name" value="PLD_domain"/>
</dbReference>
<gene>
    <name evidence="8" type="ORF">RI129_011815</name>
</gene>
<dbReference type="PANTHER" id="PTHR43856:SF1">
    <property type="entry name" value="MITOCHONDRIAL CARDIOLIPIN HYDROLASE"/>
    <property type="match status" value="1"/>
</dbReference>
<dbReference type="InterPro" id="IPR025202">
    <property type="entry name" value="PLD-like_dom"/>
</dbReference>
<dbReference type="Proteomes" id="UP001329430">
    <property type="component" value="Chromosome 9"/>
</dbReference>
<evidence type="ECO:0000256" key="6">
    <source>
        <dbReference type="ARBA" id="ARBA00043167"/>
    </source>
</evidence>
<protein>
    <recommendedName>
        <fullName evidence="5">Mitochondrial cardiolipin hydrolase</fullName>
    </recommendedName>
    <alternativeName>
        <fullName evidence="6">Mitochondrial phospholipase</fullName>
    </alternativeName>
</protein>
<keyword evidence="1" id="KW-0378">Hydrolase</keyword>
<name>A0AAN7ZHG8_9COLE</name>
<dbReference type="GO" id="GO:0034587">
    <property type="term" value="P:piRNA processing"/>
    <property type="evidence" value="ECO:0007669"/>
    <property type="project" value="TreeGrafter"/>
</dbReference>
<dbReference type="GO" id="GO:0016891">
    <property type="term" value="F:RNA endonuclease activity producing 5'-phosphomonoesters, hydrolytic mechanism"/>
    <property type="evidence" value="ECO:0007669"/>
    <property type="project" value="TreeGrafter"/>
</dbReference>
<evidence type="ECO:0000259" key="7">
    <source>
        <dbReference type="Pfam" id="PF13091"/>
    </source>
</evidence>
<reference evidence="8 9" key="1">
    <citation type="journal article" date="2024" name="Insects">
        <title>An Improved Chromosome-Level Genome Assembly of the Firefly Pyrocoelia pectoralis.</title>
        <authorList>
            <person name="Fu X."/>
            <person name="Meyer-Rochow V.B."/>
            <person name="Ballantyne L."/>
            <person name="Zhu X."/>
        </authorList>
    </citation>
    <scope>NUCLEOTIDE SEQUENCE [LARGE SCALE GENOMIC DNA]</scope>
    <source>
        <strain evidence="8">XCY_ONT2</strain>
    </source>
</reference>
<evidence type="ECO:0000256" key="2">
    <source>
        <dbReference type="ARBA" id="ARBA00022963"/>
    </source>
</evidence>
<dbReference type="Gene3D" id="3.30.870.10">
    <property type="entry name" value="Endonuclease Chain A"/>
    <property type="match status" value="1"/>
</dbReference>
<accession>A0AAN7ZHG8</accession>
<evidence type="ECO:0000256" key="5">
    <source>
        <dbReference type="ARBA" id="ARBA00040549"/>
    </source>
</evidence>
<dbReference type="PANTHER" id="PTHR43856">
    <property type="entry name" value="CARDIOLIPIN HYDROLASE"/>
    <property type="match status" value="1"/>
</dbReference>
<dbReference type="Pfam" id="PF13091">
    <property type="entry name" value="PLDc_2"/>
    <property type="match status" value="1"/>
</dbReference>
<evidence type="ECO:0000313" key="8">
    <source>
        <dbReference type="EMBL" id="KAK5639323.1"/>
    </source>
</evidence>
<keyword evidence="2" id="KW-0442">Lipid degradation</keyword>
<dbReference type="GO" id="GO:0016042">
    <property type="term" value="P:lipid catabolic process"/>
    <property type="evidence" value="ECO:0007669"/>
    <property type="project" value="UniProtKB-KW"/>
</dbReference>
<evidence type="ECO:0000313" key="9">
    <source>
        <dbReference type="Proteomes" id="UP001329430"/>
    </source>
</evidence>